<evidence type="ECO:0000313" key="2">
    <source>
        <dbReference type="Proteomes" id="UP000012149"/>
    </source>
</evidence>
<sequence>MDFIEVPMRKKILSTVIFLSLCLLFVALKNIQYKPTEAMSVSDDFLNRIATNKLNQAYALTNENAIVGTTFDQFQTNVRREWWIRDNSNCDFEIKSIFPEQSYGNRLRRYLKNGKHIEPALLIFDYEPCGGIFQISLRQNRNGQWKVVNFQARAG</sequence>
<comment type="caution">
    <text evidence="1">The sequence shown here is derived from an EMBL/GenBank/DDBJ whole genome shotgun (WGS) entry which is preliminary data.</text>
</comment>
<accession>M6VU79</accession>
<dbReference type="AlphaFoldDB" id="M6VU79"/>
<name>M6VU79_9LEPT</name>
<evidence type="ECO:0000313" key="1">
    <source>
        <dbReference type="EMBL" id="EMO58691.1"/>
    </source>
</evidence>
<reference evidence="1 2" key="1">
    <citation type="submission" date="2013-01" db="EMBL/GenBank/DDBJ databases">
        <authorList>
            <person name="Harkins D.M."/>
            <person name="Durkin A.S."/>
            <person name="Brinkac L.M."/>
            <person name="Haft D.H."/>
            <person name="Selengut J.D."/>
            <person name="Sanka R."/>
            <person name="DePew J."/>
            <person name="Purushe J."/>
            <person name="Matthias M.A."/>
            <person name="Vinetz J.M."/>
            <person name="Sutton G.G."/>
            <person name="Nierman W.C."/>
            <person name="Fouts D.E."/>
        </authorList>
    </citation>
    <scope>NUCLEOTIDE SEQUENCE [LARGE SCALE GENOMIC DNA]</scope>
    <source>
        <strain evidence="1 2">CBC1416</strain>
    </source>
</reference>
<protein>
    <submittedName>
        <fullName evidence="1">Uncharacterized protein</fullName>
    </submittedName>
</protein>
<dbReference type="Proteomes" id="UP000012149">
    <property type="component" value="Unassembled WGS sequence"/>
</dbReference>
<proteinExistence type="predicted"/>
<dbReference type="EMBL" id="AKWE02000069">
    <property type="protein sequence ID" value="EMO58691.1"/>
    <property type="molecule type" value="Genomic_DNA"/>
</dbReference>
<organism evidence="1 2">
    <name type="scientific">Leptospira santarosai str. CBC1416</name>
    <dbReference type="NCBI Taxonomy" id="1193059"/>
    <lineage>
        <taxon>Bacteria</taxon>
        <taxon>Pseudomonadati</taxon>
        <taxon>Spirochaetota</taxon>
        <taxon>Spirochaetia</taxon>
        <taxon>Leptospirales</taxon>
        <taxon>Leptospiraceae</taxon>
        <taxon>Leptospira</taxon>
    </lineage>
</organism>
<gene>
    <name evidence="1" type="ORF">LEP1GSC161_4051</name>
</gene>